<name>A0A3S4MQH5_CHRGE</name>
<dbReference type="STRING" id="525257.HMPREF0204_11793"/>
<accession>A0A3S4MQH5</accession>
<sequence>MKNINPIVIFLALILHLNISGQTFNITERQIQINTNNIFRPASKVEMITSLKFKNDYYSIFEETQMYDFGHKRKYLIKYNLQGEILFSEKLPEELSNSYYLDLFALDDHVYAQLNNNTRYVLDTKSNQFIETTKGDDLVYKDDNYKVMYKSFGEWGQATWFINTKDKSEFFASLNGKNINFLAGKFYITNLSSIWEITNPKKLTRCKPNQYYDYINKKEFGMFDSYDYNKGVNSVYKDSVQYDPYSRKSIEQLNYAFMTSFVADDQLYQITQLKDNTAISRIHQNKVEIVHNFKEKYSFFSWYNQFRNTRNDYKFLRFNNGYNAFGFFETDHHNIDITKVSYQYDTLQYIKSDSIIRLISDISNKNNISKKEIIEFEKTTLGLDIQNNRTTINHNGYYPRKFEKVEVETIDFIKSENEYITQDIEYLFTKNDQELKALFIDWNRTKFFNSVCKNYFLSEMKIKLNLIESSKRNM</sequence>
<reference evidence="1 2" key="1">
    <citation type="submission" date="2018-12" db="EMBL/GenBank/DDBJ databases">
        <authorList>
            <consortium name="Pathogen Informatics"/>
        </authorList>
    </citation>
    <scope>NUCLEOTIDE SEQUENCE [LARGE SCALE GENOMIC DNA]</scope>
    <source>
        <strain evidence="1 2">NCTC11432</strain>
    </source>
</reference>
<evidence type="ECO:0000313" key="2">
    <source>
        <dbReference type="Proteomes" id="UP000279227"/>
    </source>
</evidence>
<gene>
    <name evidence="1" type="ORF">NCTC11432_02666</name>
</gene>
<dbReference type="KEGG" id="cgle:NCTC11432_02666"/>
<dbReference type="Proteomes" id="UP000279227">
    <property type="component" value="Chromosome"/>
</dbReference>
<dbReference type="OrthoDB" id="1490226at2"/>
<organism evidence="1 2">
    <name type="scientific">Chryseobacterium gleum</name>
    <name type="common">Flavobacterium gleum</name>
    <dbReference type="NCBI Taxonomy" id="250"/>
    <lineage>
        <taxon>Bacteria</taxon>
        <taxon>Pseudomonadati</taxon>
        <taxon>Bacteroidota</taxon>
        <taxon>Flavobacteriia</taxon>
        <taxon>Flavobacteriales</taxon>
        <taxon>Weeksellaceae</taxon>
        <taxon>Chryseobacterium group</taxon>
        <taxon>Chryseobacterium</taxon>
    </lineage>
</organism>
<dbReference type="AlphaFoldDB" id="A0A3S4MQH5"/>
<protein>
    <submittedName>
        <fullName evidence="1">Uncharacterized protein</fullName>
    </submittedName>
</protein>
<dbReference type="RefSeq" id="WP_002976493.1">
    <property type="nucleotide sequence ID" value="NZ_CP068486.1"/>
</dbReference>
<dbReference type="EMBL" id="LR134289">
    <property type="protein sequence ID" value="VEE08444.1"/>
    <property type="molecule type" value="Genomic_DNA"/>
</dbReference>
<dbReference type="GeneID" id="93020258"/>
<evidence type="ECO:0000313" key="1">
    <source>
        <dbReference type="EMBL" id="VEE08444.1"/>
    </source>
</evidence>
<proteinExistence type="predicted"/>